<organism evidence="1 2">
    <name type="scientific">Dichotomopilus funicola</name>
    <dbReference type="NCBI Taxonomy" id="1934379"/>
    <lineage>
        <taxon>Eukaryota</taxon>
        <taxon>Fungi</taxon>
        <taxon>Dikarya</taxon>
        <taxon>Ascomycota</taxon>
        <taxon>Pezizomycotina</taxon>
        <taxon>Sordariomycetes</taxon>
        <taxon>Sordariomycetidae</taxon>
        <taxon>Sordariales</taxon>
        <taxon>Chaetomiaceae</taxon>
        <taxon>Dichotomopilus</taxon>
    </lineage>
</organism>
<evidence type="ECO:0000313" key="1">
    <source>
        <dbReference type="EMBL" id="KAK4140482.1"/>
    </source>
</evidence>
<dbReference type="RefSeq" id="XP_062633853.1">
    <property type="nucleotide sequence ID" value="XM_062781936.1"/>
</dbReference>
<accession>A0AAN6ZJ86</accession>
<protein>
    <submittedName>
        <fullName evidence="1">Uncharacterized protein</fullName>
    </submittedName>
</protein>
<dbReference type="EMBL" id="MU853630">
    <property type="protein sequence ID" value="KAK4140482.1"/>
    <property type="molecule type" value="Genomic_DNA"/>
</dbReference>
<gene>
    <name evidence="1" type="ORF">C8A04DRAFT_31978</name>
</gene>
<dbReference type="AlphaFoldDB" id="A0AAN6ZJ86"/>
<reference evidence="1" key="1">
    <citation type="journal article" date="2023" name="Mol. Phylogenet. Evol.">
        <title>Genome-scale phylogeny and comparative genomics of the fungal order Sordariales.</title>
        <authorList>
            <person name="Hensen N."/>
            <person name="Bonometti L."/>
            <person name="Westerberg I."/>
            <person name="Brannstrom I.O."/>
            <person name="Guillou S."/>
            <person name="Cros-Aarteil S."/>
            <person name="Calhoun S."/>
            <person name="Haridas S."/>
            <person name="Kuo A."/>
            <person name="Mondo S."/>
            <person name="Pangilinan J."/>
            <person name="Riley R."/>
            <person name="LaButti K."/>
            <person name="Andreopoulos B."/>
            <person name="Lipzen A."/>
            <person name="Chen C."/>
            <person name="Yan M."/>
            <person name="Daum C."/>
            <person name="Ng V."/>
            <person name="Clum A."/>
            <person name="Steindorff A."/>
            <person name="Ohm R.A."/>
            <person name="Martin F."/>
            <person name="Silar P."/>
            <person name="Natvig D.O."/>
            <person name="Lalanne C."/>
            <person name="Gautier V."/>
            <person name="Ament-Velasquez S.L."/>
            <person name="Kruys A."/>
            <person name="Hutchinson M.I."/>
            <person name="Powell A.J."/>
            <person name="Barry K."/>
            <person name="Miller A.N."/>
            <person name="Grigoriev I.V."/>
            <person name="Debuchy R."/>
            <person name="Gladieux P."/>
            <person name="Hiltunen Thoren M."/>
            <person name="Johannesson H."/>
        </authorList>
    </citation>
    <scope>NUCLEOTIDE SEQUENCE</scope>
    <source>
        <strain evidence="1">CBS 141.50</strain>
    </source>
</reference>
<evidence type="ECO:0000313" key="2">
    <source>
        <dbReference type="Proteomes" id="UP001302676"/>
    </source>
</evidence>
<dbReference type="GeneID" id="87818549"/>
<sequence>MNPYKNDPTKTTPSDLYADIPNCGRYGLTSSGFQPDPAYLLSTSPKTVWSKGRDYVLFDENKAMAA</sequence>
<dbReference type="Proteomes" id="UP001302676">
    <property type="component" value="Unassembled WGS sequence"/>
</dbReference>
<proteinExistence type="predicted"/>
<name>A0AAN6ZJ86_9PEZI</name>
<keyword evidence="2" id="KW-1185">Reference proteome</keyword>
<reference evidence="1" key="2">
    <citation type="submission" date="2023-05" db="EMBL/GenBank/DDBJ databases">
        <authorList>
            <consortium name="Lawrence Berkeley National Laboratory"/>
            <person name="Steindorff A."/>
            <person name="Hensen N."/>
            <person name="Bonometti L."/>
            <person name="Westerberg I."/>
            <person name="Brannstrom I.O."/>
            <person name="Guillou S."/>
            <person name="Cros-Aarteil S."/>
            <person name="Calhoun S."/>
            <person name="Haridas S."/>
            <person name="Kuo A."/>
            <person name="Mondo S."/>
            <person name="Pangilinan J."/>
            <person name="Riley R."/>
            <person name="Labutti K."/>
            <person name="Andreopoulos B."/>
            <person name="Lipzen A."/>
            <person name="Chen C."/>
            <person name="Yanf M."/>
            <person name="Daum C."/>
            <person name="Ng V."/>
            <person name="Clum A."/>
            <person name="Ohm R."/>
            <person name="Martin F."/>
            <person name="Silar P."/>
            <person name="Natvig D."/>
            <person name="Lalanne C."/>
            <person name="Gautier V."/>
            <person name="Ament-Velasquez S.L."/>
            <person name="Kruys A."/>
            <person name="Hutchinson M.I."/>
            <person name="Powell A.J."/>
            <person name="Barry K."/>
            <person name="Miller A.N."/>
            <person name="Grigoriev I.V."/>
            <person name="Debuchy R."/>
            <person name="Gladieux P."/>
            <person name="Thoren M.H."/>
            <person name="Johannesson H."/>
        </authorList>
    </citation>
    <scope>NUCLEOTIDE SEQUENCE</scope>
    <source>
        <strain evidence="1">CBS 141.50</strain>
    </source>
</reference>
<comment type="caution">
    <text evidence="1">The sequence shown here is derived from an EMBL/GenBank/DDBJ whole genome shotgun (WGS) entry which is preliminary data.</text>
</comment>